<dbReference type="InterPro" id="IPR025589">
    <property type="entry name" value="Toprim_C_rpt"/>
</dbReference>
<feature type="domain" description="Toprim" evidence="12">
    <location>
        <begin position="1"/>
        <end position="116"/>
    </location>
</feature>
<dbReference type="Pfam" id="PF13368">
    <property type="entry name" value="Toprim_C_rpt"/>
    <property type="match status" value="3"/>
</dbReference>
<dbReference type="InterPro" id="IPR005733">
    <property type="entry name" value="TopoI_bac-type"/>
</dbReference>
<dbReference type="Pfam" id="PF01131">
    <property type="entry name" value="Topoisom_bac"/>
    <property type="match status" value="1"/>
</dbReference>
<evidence type="ECO:0000256" key="4">
    <source>
        <dbReference type="ARBA" id="ARBA00022771"/>
    </source>
</evidence>
<dbReference type="Gene3D" id="1.10.460.10">
    <property type="entry name" value="Topoisomerase I, domain 2"/>
    <property type="match status" value="1"/>
</dbReference>
<dbReference type="Gene3D" id="2.70.20.10">
    <property type="entry name" value="Topoisomerase I, domain 3"/>
    <property type="match status" value="1"/>
</dbReference>
<evidence type="ECO:0000256" key="5">
    <source>
        <dbReference type="ARBA" id="ARBA00022833"/>
    </source>
</evidence>
<feature type="active site" description="O-(5'-phospho-DNA)-tyrosine intermediate" evidence="10">
    <location>
        <position position="295"/>
    </location>
</feature>
<feature type="compositionally biased region" description="Acidic residues" evidence="11">
    <location>
        <begin position="635"/>
        <end position="647"/>
    </location>
</feature>
<dbReference type="GO" id="GO:0005694">
    <property type="term" value="C:chromosome"/>
    <property type="evidence" value="ECO:0007669"/>
    <property type="project" value="InterPro"/>
</dbReference>
<dbReference type="InterPro" id="IPR013824">
    <property type="entry name" value="Topo_IA_cen_sub1"/>
</dbReference>
<dbReference type="InterPro" id="IPR000380">
    <property type="entry name" value="Topo_IA"/>
</dbReference>
<dbReference type="EC" id="5.6.2.1" evidence="10"/>
<dbReference type="SUPFAM" id="SSF56712">
    <property type="entry name" value="Prokaryotic type I DNA topoisomerase"/>
    <property type="match status" value="1"/>
</dbReference>
<name>A0A3N5DNN4_9SPHN</name>
<evidence type="ECO:0000259" key="13">
    <source>
        <dbReference type="PROSITE" id="PS52039"/>
    </source>
</evidence>
<evidence type="ECO:0000256" key="7">
    <source>
        <dbReference type="ARBA" id="ARBA00023029"/>
    </source>
</evidence>
<dbReference type="SMART" id="SM00493">
    <property type="entry name" value="TOPRIM"/>
    <property type="match status" value="1"/>
</dbReference>
<dbReference type="SUPFAM" id="SSF57783">
    <property type="entry name" value="Zinc beta-ribbon"/>
    <property type="match status" value="1"/>
</dbReference>
<evidence type="ECO:0000313" key="14">
    <source>
        <dbReference type="EMBL" id="RPF72525.1"/>
    </source>
</evidence>
<feature type="compositionally biased region" description="Basic residues" evidence="11">
    <location>
        <begin position="822"/>
        <end position="864"/>
    </location>
</feature>
<dbReference type="NCBIfam" id="TIGR01051">
    <property type="entry name" value="topA_bact"/>
    <property type="match status" value="1"/>
</dbReference>
<comment type="subunit">
    <text evidence="10">Monomer.</text>
</comment>
<feature type="region of interest" description="Disordered" evidence="11">
    <location>
        <begin position="629"/>
        <end position="656"/>
    </location>
</feature>
<gene>
    <name evidence="10 14" type="primary">topA</name>
    <name evidence="14" type="ORF">EG799_13480</name>
</gene>
<dbReference type="InterPro" id="IPR023406">
    <property type="entry name" value="Topo_IA_AS"/>
</dbReference>
<dbReference type="PROSITE" id="PS00396">
    <property type="entry name" value="TOPO_IA_1"/>
    <property type="match status" value="1"/>
</dbReference>
<dbReference type="Gene3D" id="1.10.290.10">
    <property type="entry name" value="Topoisomerase I, domain 4"/>
    <property type="match status" value="1"/>
</dbReference>
<dbReference type="InterPro" id="IPR006171">
    <property type="entry name" value="TOPRIM_dom"/>
</dbReference>
<keyword evidence="4" id="KW-0863">Zinc-finger</keyword>
<evidence type="ECO:0000256" key="6">
    <source>
        <dbReference type="ARBA" id="ARBA00022842"/>
    </source>
</evidence>
<protein>
    <recommendedName>
        <fullName evidence="10">DNA topoisomerase 1</fullName>
        <ecNumber evidence="10">5.6.2.1</ecNumber>
    </recommendedName>
    <alternativeName>
        <fullName evidence="10">DNA topoisomerase I</fullName>
    </alternativeName>
</protein>
<dbReference type="Gene3D" id="3.40.50.140">
    <property type="match status" value="1"/>
</dbReference>
<dbReference type="InterPro" id="IPR023405">
    <property type="entry name" value="Topo_IA_core_domain"/>
</dbReference>
<evidence type="ECO:0000256" key="11">
    <source>
        <dbReference type="SAM" id="MobiDB-lite"/>
    </source>
</evidence>
<feature type="site" description="Interaction with DNA" evidence="10">
    <location>
        <position position="143"/>
    </location>
</feature>
<dbReference type="GO" id="GO:0006265">
    <property type="term" value="P:DNA topological change"/>
    <property type="evidence" value="ECO:0007669"/>
    <property type="project" value="UniProtKB-UniRule"/>
</dbReference>
<evidence type="ECO:0000313" key="15">
    <source>
        <dbReference type="Proteomes" id="UP000275232"/>
    </source>
</evidence>
<dbReference type="InterPro" id="IPR013497">
    <property type="entry name" value="Topo_IA_cen"/>
</dbReference>
<feature type="site" description="Interaction with DNA" evidence="10">
    <location>
        <position position="297"/>
    </location>
</feature>
<feature type="region of interest" description="Disordered" evidence="11">
    <location>
        <begin position="753"/>
        <end position="875"/>
    </location>
</feature>
<evidence type="ECO:0000256" key="8">
    <source>
        <dbReference type="ARBA" id="ARBA00023125"/>
    </source>
</evidence>
<feature type="site" description="Interaction with DNA" evidence="10">
    <location>
        <position position="146"/>
    </location>
</feature>
<sequence>MQLVIVESPAKAKTIEKYLGKDYKVLASYGHVRDLPPKDGSVRPDEGFAMDWEVYADKRNRDQVKAIADAAKKSDRLILATDPDREGEAISWHVLELLKKRKALPSDVERVTFNAITKAAVTDAMKAPRELDTDLIDAYLARRALDYLFGFTLSPVLWRKLPGAKSAGRVQSVALRLIVDREREIEAFRADEYWSIVARMEQGGTSFDARLVRFDGEKLERLSIGDEGTADRAKKAVEDARFTIEQVETKPLKRHPSPPFTTSTLQQEAARKLGFSSSHTMRLAQSLYEAGAITYMRTDGVQMDGSAISACRKAIAERYDGHYLPEKPRHYSSKAKNAQEAHEAIRPTEFWRDRAGSGDEAKLYDLVFKRAMASQMASARLERTTVTLRDPTGRHELRATGQVVKFPGFLAVYEEGRDSKSDDEDDGLLPAMREGDSPAKKAVEATQHFTQPPPRFSEASLVKRLEELGIGRPSTYASTIQTLRDREYVRMEQKRFFAEDSGRLLTAFLERFFERYVAYEFTSGMEDELDEVSGGRAEYKALLETFWRDFKPKSDEVMERQPSEVTEVLDTFLEDYLFPPRADGHDPRWCPLCAEQNRTGGELHLRGGRYGAFIGCVNYPECTFRRKFGQPGEGDGSDDTVMGEDPDTGLPVERKTGRFGPYVQLGEGKEAKRASIPRDIDDFDLEWALKLLALPRIVGQHPETGKDIEASIGRYGPYLRHDGKYAKLQSTRDVFETGMNAAVSLLAEAAQRKGGGRQKAEPIKTLGKHPTSEGEMKVMPGRYGPYVTDGTTNATIPKDTKPEDLTEEQAVDLINARAAKGPTKKKTRKKAAPKKANAKKATAKKATAKKAAAKRAPAKKKKASAAKEATEKKAE</sequence>
<dbReference type="AlphaFoldDB" id="A0A3N5DNN4"/>
<feature type="domain" description="Topo IA-type catalytic" evidence="13">
    <location>
        <begin position="132"/>
        <end position="554"/>
    </location>
</feature>
<keyword evidence="8 10" id="KW-0238">DNA-binding</keyword>
<dbReference type="PRINTS" id="PR00417">
    <property type="entry name" value="PRTPISMRASEI"/>
</dbReference>
<comment type="caution">
    <text evidence="14">The sequence shown here is derived from an EMBL/GenBank/DDBJ whole genome shotgun (WGS) entry which is preliminary data.</text>
</comment>
<dbReference type="InterPro" id="IPR013826">
    <property type="entry name" value="Topo_IA_cen_sub3"/>
</dbReference>
<dbReference type="InterPro" id="IPR034149">
    <property type="entry name" value="TOPRIM_TopoI"/>
</dbReference>
<dbReference type="Pfam" id="PF01751">
    <property type="entry name" value="Toprim"/>
    <property type="match status" value="1"/>
</dbReference>
<keyword evidence="9 10" id="KW-0413">Isomerase</keyword>
<feature type="site" description="Interaction with DNA" evidence="10">
    <location>
        <position position="486"/>
    </location>
</feature>
<evidence type="ECO:0000256" key="1">
    <source>
        <dbReference type="ARBA" id="ARBA00000213"/>
    </source>
</evidence>
<dbReference type="GO" id="GO:0003677">
    <property type="term" value="F:DNA binding"/>
    <property type="evidence" value="ECO:0007669"/>
    <property type="project" value="UniProtKB-KW"/>
</dbReference>
<dbReference type="CDD" id="cd00186">
    <property type="entry name" value="TOP1Ac"/>
    <property type="match status" value="1"/>
</dbReference>
<dbReference type="SMART" id="SM00437">
    <property type="entry name" value="TOP1Ac"/>
    <property type="match status" value="1"/>
</dbReference>
<dbReference type="SMART" id="SM00436">
    <property type="entry name" value="TOP1Bc"/>
    <property type="match status" value="1"/>
</dbReference>
<dbReference type="InterPro" id="IPR028612">
    <property type="entry name" value="Topoisom_1_IA"/>
</dbReference>
<feature type="site" description="Interaction with DNA" evidence="10">
    <location>
        <position position="158"/>
    </location>
</feature>
<comment type="function">
    <text evidence="10">Releases the supercoiling and torsional tension of DNA, which is introduced during the DNA replication and transcription, by transiently cleaving and rejoining one strand of the DNA duplex. Introduces a single-strand break via transesterification at a target site in duplex DNA. The scissile phosphodiester is attacked by the catalytic tyrosine of the enzyme, resulting in the formation of a DNA-(5'-phosphotyrosyl)-enzyme intermediate and the expulsion of a 3'-OH DNA strand. The free DNA strand then undergoes passage around the unbroken strand, thus removing DNA supercoils. Finally, in the religation step, the DNA 3'-OH attacks the covalent intermediate to expel the active-site tyrosine and restore the DNA phosphodiester backbone.</text>
</comment>
<keyword evidence="15" id="KW-1185">Reference proteome</keyword>
<evidence type="ECO:0000256" key="3">
    <source>
        <dbReference type="ARBA" id="ARBA00022723"/>
    </source>
</evidence>
<dbReference type="InterPro" id="IPR013825">
    <property type="entry name" value="Topo_IA_cen_sub2"/>
</dbReference>
<dbReference type="InterPro" id="IPR013498">
    <property type="entry name" value="Topo_IA_Znf"/>
</dbReference>
<feature type="site" description="Interaction with DNA" evidence="10">
    <location>
        <position position="31"/>
    </location>
</feature>
<reference evidence="14 15" key="1">
    <citation type="submission" date="2018-11" db="EMBL/GenBank/DDBJ databases">
        <title>Erythrobacter spongiae sp. nov., isolated from a marine sponge.</title>
        <authorList>
            <person name="Zhuang L."/>
            <person name="Luo L."/>
        </authorList>
    </citation>
    <scope>NUCLEOTIDE SEQUENCE [LARGE SCALE GENOMIC DNA]</scope>
    <source>
        <strain evidence="14 15">HN-E23</strain>
    </source>
</reference>
<proteinExistence type="inferred from homology"/>
<feature type="region of interest" description="Interaction with DNA" evidence="10">
    <location>
        <begin position="166"/>
        <end position="171"/>
    </location>
</feature>
<dbReference type="Pfam" id="PF01396">
    <property type="entry name" value="Zn_ribbon_Top1"/>
    <property type="match status" value="1"/>
</dbReference>
<evidence type="ECO:0000256" key="9">
    <source>
        <dbReference type="ARBA" id="ARBA00023235"/>
    </source>
</evidence>
<dbReference type="InterPro" id="IPR003601">
    <property type="entry name" value="Topo_IA_2"/>
</dbReference>
<evidence type="ECO:0000256" key="10">
    <source>
        <dbReference type="HAMAP-Rule" id="MF_00952"/>
    </source>
</evidence>
<dbReference type="PANTHER" id="PTHR42785">
    <property type="entry name" value="DNA TOPOISOMERASE, TYPE IA, CORE"/>
    <property type="match status" value="1"/>
</dbReference>
<evidence type="ECO:0000259" key="12">
    <source>
        <dbReference type="PROSITE" id="PS50880"/>
    </source>
</evidence>
<dbReference type="CDD" id="cd03363">
    <property type="entry name" value="TOPRIM_TopoIA_TopoI"/>
    <property type="match status" value="1"/>
</dbReference>
<dbReference type="GO" id="GO:0008270">
    <property type="term" value="F:zinc ion binding"/>
    <property type="evidence" value="ECO:0007669"/>
    <property type="project" value="UniProtKB-KW"/>
</dbReference>
<evidence type="ECO:0000256" key="2">
    <source>
        <dbReference type="ARBA" id="ARBA00009446"/>
    </source>
</evidence>
<keyword evidence="7 10" id="KW-0799">Topoisomerase</keyword>
<keyword evidence="6" id="KW-0460">Magnesium</keyword>
<dbReference type="PROSITE" id="PS50880">
    <property type="entry name" value="TOPRIM"/>
    <property type="match status" value="1"/>
</dbReference>
<keyword evidence="5" id="KW-0862">Zinc</keyword>
<dbReference type="Proteomes" id="UP000275232">
    <property type="component" value="Unassembled WGS sequence"/>
</dbReference>
<dbReference type="PROSITE" id="PS52039">
    <property type="entry name" value="TOPO_IA_2"/>
    <property type="match status" value="1"/>
</dbReference>
<comment type="caution">
    <text evidence="10">Lacks conserved residue(s) required for the propagation of feature annotation.</text>
</comment>
<dbReference type="PANTHER" id="PTHR42785:SF1">
    <property type="entry name" value="DNA TOPOISOMERASE"/>
    <property type="match status" value="1"/>
</dbReference>
<dbReference type="Gene3D" id="3.30.65.10">
    <property type="entry name" value="Bacterial Topoisomerase I, domain 1"/>
    <property type="match status" value="1"/>
</dbReference>
<dbReference type="GO" id="GO:0003917">
    <property type="term" value="F:DNA topoisomerase type I (single strand cut, ATP-independent) activity"/>
    <property type="evidence" value="ECO:0007669"/>
    <property type="project" value="UniProtKB-UniRule"/>
</dbReference>
<accession>A0A3N5DNN4</accession>
<dbReference type="RefSeq" id="WP_123882298.1">
    <property type="nucleotide sequence ID" value="NZ_RPFZ01000001.1"/>
</dbReference>
<keyword evidence="3" id="KW-0479">Metal-binding</keyword>
<dbReference type="EMBL" id="RPFZ01000001">
    <property type="protein sequence ID" value="RPF72525.1"/>
    <property type="molecule type" value="Genomic_DNA"/>
</dbReference>
<dbReference type="InterPro" id="IPR003602">
    <property type="entry name" value="Topo_IA_DNA-bd_dom"/>
</dbReference>
<dbReference type="HAMAP" id="MF_00952">
    <property type="entry name" value="Topoisom_1_prok"/>
    <property type="match status" value="1"/>
</dbReference>
<comment type="catalytic activity">
    <reaction evidence="1 10">
        <text>ATP-independent breakage of single-stranded DNA, followed by passage and rejoining.</text>
        <dbReference type="EC" id="5.6.2.1"/>
    </reaction>
</comment>
<organism evidence="14 15">
    <name type="scientific">Aurantiacibacter spongiae</name>
    <dbReference type="NCBI Taxonomy" id="2488860"/>
    <lineage>
        <taxon>Bacteria</taxon>
        <taxon>Pseudomonadati</taxon>
        <taxon>Pseudomonadota</taxon>
        <taxon>Alphaproteobacteria</taxon>
        <taxon>Sphingomonadales</taxon>
        <taxon>Erythrobacteraceae</taxon>
        <taxon>Aurantiacibacter</taxon>
    </lineage>
</organism>
<feature type="site" description="Interaction with DNA" evidence="10">
    <location>
        <position position="142"/>
    </location>
</feature>
<dbReference type="OrthoDB" id="9804262at2"/>
<comment type="similarity">
    <text evidence="2 10">Belongs to the type IA topoisomerase family.</text>
</comment>